<evidence type="ECO:0000313" key="9">
    <source>
        <dbReference type="EMBL" id="BAQ25439.1"/>
    </source>
</evidence>
<dbReference type="NCBIfam" id="NF001211">
    <property type="entry name" value="PRK00179.1"/>
    <property type="match status" value="1"/>
</dbReference>
<dbReference type="CDD" id="cd05015">
    <property type="entry name" value="SIS_PGI_1"/>
    <property type="match status" value="1"/>
</dbReference>
<accession>A0A0B6VPU5</accession>
<dbReference type="PROSITE" id="PS00765">
    <property type="entry name" value="P_GLUCOSE_ISOMERASE_1"/>
    <property type="match status" value="1"/>
</dbReference>
<dbReference type="PROSITE" id="PS51463">
    <property type="entry name" value="P_GLUCOSE_ISOMERASE_3"/>
    <property type="match status" value="1"/>
</dbReference>
<dbReference type="InterPro" id="IPR046348">
    <property type="entry name" value="SIS_dom_sf"/>
</dbReference>
<dbReference type="CDD" id="cd05016">
    <property type="entry name" value="SIS_PGI_2"/>
    <property type="match status" value="1"/>
</dbReference>
<comment type="pathway">
    <text evidence="1 8">Carbohydrate degradation; glycolysis; D-glyceraldehyde 3-phosphate and glycerone phosphate from D-glucose: step 2/4.</text>
</comment>
<keyword evidence="4 8" id="KW-0312">Gluconeogenesis</keyword>
<keyword evidence="6 8" id="KW-0413">Isomerase</keyword>
<evidence type="ECO:0000256" key="6">
    <source>
        <dbReference type="ARBA" id="ARBA00023235"/>
    </source>
</evidence>
<dbReference type="GO" id="GO:0051156">
    <property type="term" value="P:glucose 6-phosphate metabolic process"/>
    <property type="evidence" value="ECO:0007669"/>
    <property type="project" value="TreeGrafter"/>
</dbReference>
<dbReference type="InterPro" id="IPR035482">
    <property type="entry name" value="SIS_PGI_2"/>
</dbReference>
<dbReference type="EC" id="5.3.1.9" evidence="3 8"/>
<dbReference type="InterPro" id="IPR023096">
    <property type="entry name" value="G6P_Isomerase_C"/>
</dbReference>
<protein>
    <recommendedName>
        <fullName evidence="3 8">Glucose-6-phosphate isomerase</fullName>
        <ecNumber evidence="3 8">5.3.1.9</ecNumber>
    </recommendedName>
</protein>
<dbReference type="Gene3D" id="3.40.50.10490">
    <property type="entry name" value="Glucose-6-phosphate isomerase like protein, domain 1"/>
    <property type="match status" value="2"/>
</dbReference>
<dbReference type="GO" id="GO:0004347">
    <property type="term" value="F:glucose-6-phosphate isomerase activity"/>
    <property type="evidence" value="ECO:0007669"/>
    <property type="project" value="UniProtKB-EC"/>
</dbReference>
<dbReference type="GO" id="GO:0006094">
    <property type="term" value="P:gluconeogenesis"/>
    <property type="evidence" value="ECO:0007669"/>
    <property type="project" value="UniProtKB-KW"/>
</dbReference>
<dbReference type="InterPro" id="IPR001672">
    <property type="entry name" value="G6P_Isomerase"/>
</dbReference>
<comment type="catalytic activity">
    <reaction evidence="7 8">
        <text>alpha-D-glucose 6-phosphate = beta-D-fructose 6-phosphate</text>
        <dbReference type="Rhea" id="RHEA:11816"/>
        <dbReference type="ChEBI" id="CHEBI:57634"/>
        <dbReference type="ChEBI" id="CHEBI:58225"/>
        <dbReference type="EC" id="5.3.1.9"/>
    </reaction>
</comment>
<comment type="similarity">
    <text evidence="2 8">Belongs to the GPI family.</text>
</comment>
<dbReference type="InterPro" id="IPR035476">
    <property type="entry name" value="SIS_PGI_1"/>
</dbReference>
<dbReference type="PANTHER" id="PTHR11469">
    <property type="entry name" value="GLUCOSE-6-PHOSPHATE ISOMERASE"/>
    <property type="match status" value="1"/>
</dbReference>
<dbReference type="SUPFAM" id="SSF53697">
    <property type="entry name" value="SIS domain"/>
    <property type="match status" value="1"/>
</dbReference>
<dbReference type="EMBL" id="AB970481">
    <property type="protein sequence ID" value="BAQ25439.1"/>
    <property type="molecule type" value="mRNA"/>
</dbReference>
<evidence type="ECO:0000256" key="2">
    <source>
        <dbReference type="ARBA" id="ARBA00006604"/>
    </source>
</evidence>
<evidence type="ECO:0000256" key="4">
    <source>
        <dbReference type="ARBA" id="ARBA00022432"/>
    </source>
</evidence>
<dbReference type="HAMAP" id="MF_00473">
    <property type="entry name" value="G6P_isomerase"/>
    <property type="match status" value="1"/>
</dbReference>
<evidence type="ECO:0000256" key="8">
    <source>
        <dbReference type="RuleBase" id="RU000612"/>
    </source>
</evidence>
<dbReference type="GO" id="GO:0005829">
    <property type="term" value="C:cytosol"/>
    <property type="evidence" value="ECO:0007669"/>
    <property type="project" value="TreeGrafter"/>
</dbReference>
<dbReference type="UniPathway" id="UPA00109">
    <property type="reaction ID" value="UER00181"/>
</dbReference>
<reference evidence="9" key="1">
    <citation type="submission" date="2014-06" db="EMBL/GenBank/DDBJ databases">
        <title>Gluconeogenic compartmentalization in Diplonema papillatum.</title>
        <authorList>
            <person name="Nara T."/>
        </authorList>
    </citation>
    <scope>NUCLEOTIDE SEQUENCE</scope>
    <source>
        <strain evidence="9">ATCC 50162</strain>
    </source>
</reference>
<name>A0A0B6VPU5_9EUGL</name>
<dbReference type="AlphaFoldDB" id="A0A0B6VPU5"/>
<dbReference type="Gene3D" id="1.10.1390.10">
    <property type="match status" value="1"/>
</dbReference>
<evidence type="ECO:0000256" key="7">
    <source>
        <dbReference type="ARBA" id="ARBA00029321"/>
    </source>
</evidence>
<evidence type="ECO:0000256" key="1">
    <source>
        <dbReference type="ARBA" id="ARBA00004926"/>
    </source>
</evidence>
<dbReference type="Pfam" id="PF00342">
    <property type="entry name" value="PGI"/>
    <property type="match status" value="1"/>
</dbReference>
<dbReference type="GO" id="GO:0097367">
    <property type="term" value="F:carbohydrate derivative binding"/>
    <property type="evidence" value="ECO:0007669"/>
    <property type="project" value="InterPro"/>
</dbReference>
<dbReference type="InterPro" id="IPR018189">
    <property type="entry name" value="Phosphoglucose_isomerase_CS"/>
</dbReference>
<dbReference type="GO" id="GO:0048029">
    <property type="term" value="F:monosaccharide binding"/>
    <property type="evidence" value="ECO:0007669"/>
    <property type="project" value="TreeGrafter"/>
</dbReference>
<sequence length="594" mass="66083">MLTFLRKTKPTKKELYSAVETWAHARGQVASDHPSWSAIQKHFLDEGRFITMQNEFASDPDRFRRFHVKKQLSDPELSNYLLLDYSKNLINDETMRKLLEFARASGLESMRDKMFRGDKINFTENRAVLHVALRNRSNRSIEVDGKDVMPDVTSVLAHMKDFSEKVRSGAVKGQTGKTFKHVVNIGIGGSDLGPVMVTQALAPYCHERLKLHFVSNIDGTHLAEVLKAVNLEETLFVVASKTFTTAETITNASSAKKALLDDFSSRGIAAGGCIAKHFIALSTNSKAVTEFGIDGNNMFEFWDWVGGRYSLWSSIGMSIAIAIGMDNFEMLLSGAHEMDKHFCEAPLESNMPVIMALLGIWYNNMFGAQTHMILPYDQYLVRFAAYFQQGDMESNGKFITRNGTRVACSTGPIILGEPGTGSQHSFFQLIHQGTKLIPCDFVGCMLSHNPVANNLHHKMLMANYFAQTEALMKGKTEEEVRTELSKTNKLSPGAIDQIAPHKVFEGNRPTNSIIVKKMTPFSLGALISMYEMKIFTQGVLWNINSFDQWGVELGKALASVILPELKPSQNISSHDASTNSLIALFNSALAEAKL</sequence>
<dbReference type="GO" id="GO:0006096">
    <property type="term" value="P:glycolytic process"/>
    <property type="evidence" value="ECO:0007669"/>
    <property type="project" value="UniProtKB-UniPathway"/>
</dbReference>
<evidence type="ECO:0000256" key="5">
    <source>
        <dbReference type="ARBA" id="ARBA00023152"/>
    </source>
</evidence>
<dbReference type="PANTHER" id="PTHR11469:SF1">
    <property type="entry name" value="GLUCOSE-6-PHOSPHATE ISOMERASE"/>
    <property type="match status" value="1"/>
</dbReference>
<dbReference type="PRINTS" id="PR00662">
    <property type="entry name" value="G6PISOMERASE"/>
</dbReference>
<proteinExistence type="evidence at transcript level"/>
<dbReference type="FunFam" id="3.40.50.10490:FF:000004">
    <property type="entry name" value="Glucose-6-phosphate isomerase"/>
    <property type="match status" value="1"/>
</dbReference>
<evidence type="ECO:0000256" key="3">
    <source>
        <dbReference type="ARBA" id="ARBA00011952"/>
    </source>
</evidence>
<dbReference type="PROSITE" id="PS00174">
    <property type="entry name" value="P_GLUCOSE_ISOMERASE_2"/>
    <property type="match status" value="1"/>
</dbReference>
<keyword evidence="5 8" id="KW-0324">Glycolysis</keyword>
<dbReference type="FunFam" id="1.10.1390.10:FF:000001">
    <property type="entry name" value="Glucose-6-phosphate isomerase"/>
    <property type="match status" value="1"/>
</dbReference>
<organism evidence="9">
    <name type="scientific">Diplonema papillatum</name>
    <dbReference type="NCBI Taxonomy" id="91374"/>
    <lineage>
        <taxon>Eukaryota</taxon>
        <taxon>Discoba</taxon>
        <taxon>Euglenozoa</taxon>
        <taxon>Diplonemea</taxon>
        <taxon>Diplonemidae</taxon>
        <taxon>Diplonema</taxon>
    </lineage>
</organism>